<evidence type="ECO:0000313" key="9">
    <source>
        <dbReference type="EMBL" id="EIC02925.1"/>
    </source>
</evidence>
<evidence type="ECO:0000256" key="3">
    <source>
        <dbReference type="HAMAP-Rule" id="MF_00099"/>
    </source>
</evidence>
<dbReference type="GO" id="GO:0006935">
    <property type="term" value="P:chemotaxis"/>
    <property type="evidence" value="ECO:0007669"/>
    <property type="project" value="UniProtKB-UniRule"/>
</dbReference>
<dbReference type="Pfam" id="PF00072">
    <property type="entry name" value="Response_reg"/>
    <property type="match status" value="1"/>
</dbReference>
<evidence type="ECO:0000256" key="4">
    <source>
        <dbReference type="PROSITE-ProRule" id="PRU00050"/>
    </source>
</evidence>
<sequence length="400" mass="43692">MEDISVLICDDSALMRNLISRIIDGTEGMKVVGKAMNGQFLIEKIPLLNPDVIVLDIEMPVMNGIEFLKYRREHNIDIPVIILSSIAERGAAVTMQCLELGASDFITKPNGSVSADINSVADRLTELISSYGGQYARRKGRTVQSSDFFSHLANERAMTRKLQSAMGTDAANKFLASERERREKPRFEAAPAAQKGPATINPLREPGRIEAIAIGISTGGPNALREVFKNIDPNLKQPIFVVQHMPAGFTKEFANSLDKICPLSVKEAEEGDAVEEGHIYIAPGNFHILVGTGNFGRKTVHLSQEPQRNGHRPSADVLFESMAKVYQNKCLGVIMTGMGKDGAAELAEMRKQGAWTLGQDEKSAIVYGMPKAAFELGAVQRQVSLEQMASEISKLAKEHA</sequence>
<dbReference type="PIRSF" id="PIRSF000876">
    <property type="entry name" value="RR_chemtxs_CheB"/>
    <property type="match status" value="1"/>
</dbReference>
<dbReference type="EC" id="3.1.1.61" evidence="3"/>
<dbReference type="InterPro" id="IPR008248">
    <property type="entry name" value="CheB-like"/>
</dbReference>
<dbReference type="InterPro" id="IPR011006">
    <property type="entry name" value="CheY-like_superfamily"/>
</dbReference>
<keyword evidence="3 4" id="KW-0145">Chemotaxis</keyword>
<comment type="PTM">
    <text evidence="3">Phosphorylated by CheA. Phosphorylation of the N-terminal regulatory domain activates the methylesterase activity.</text>
</comment>
<dbReference type="GO" id="GO:0005737">
    <property type="term" value="C:cytoplasm"/>
    <property type="evidence" value="ECO:0007669"/>
    <property type="project" value="UniProtKB-SubCell"/>
</dbReference>
<keyword evidence="3" id="KW-0963">Cytoplasm</keyword>
<dbReference type="PROSITE" id="PS50110">
    <property type="entry name" value="RESPONSE_REGULATORY"/>
    <property type="match status" value="1"/>
</dbReference>
<evidence type="ECO:0000256" key="1">
    <source>
        <dbReference type="ARBA" id="ARBA00022801"/>
    </source>
</evidence>
<keyword evidence="1 3" id="KW-0378">Hydrolase</keyword>
<dbReference type="GO" id="GO:0050568">
    <property type="term" value="F:protein-glutamine glutaminase activity"/>
    <property type="evidence" value="ECO:0007669"/>
    <property type="project" value="UniProtKB-UniRule"/>
</dbReference>
<dbReference type="PANTHER" id="PTHR42872">
    <property type="entry name" value="PROTEIN-GLUTAMATE METHYLESTERASE/PROTEIN-GLUTAMINE GLUTAMINASE"/>
    <property type="match status" value="1"/>
</dbReference>
<dbReference type="STRING" id="907348.TresaDRAFT_2578"/>
<dbReference type="Proteomes" id="UP000003571">
    <property type="component" value="Unassembled WGS sequence"/>
</dbReference>
<dbReference type="GO" id="GO:0008984">
    <property type="term" value="F:protein-glutamate methylesterase activity"/>
    <property type="evidence" value="ECO:0007669"/>
    <property type="project" value="UniProtKB-UniRule"/>
</dbReference>
<dbReference type="RefSeq" id="WP_002702103.1">
    <property type="nucleotide sequence ID" value="NZ_AGRW01000028.1"/>
</dbReference>
<dbReference type="CDD" id="cd16432">
    <property type="entry name" value="CheB_Rec"/>
    <property type="match status" value="1"/>
</dbReference>
<feature type="domain" description="CheB-type methylesterase" evidence="8">
    <location>
        <begin position="206"/>
        <end position="399"/>
    </location>
</feature>
<reference evidence="9 10" key="1">
    <citation type="submission" date="2011-09" db="EMBL/GenBank/DDBJ databases">
        <title>The draft genome of Treponema saccharophilum DSM 2985.</title>
        <authorList>
            <consortium name="US DOE Joint Genome Institute (JGI-PGF)"/>
            <person name="Lucas S."/>
            <person name="Copeland A."/>
            <person name="Lapidus A."/>
            <person name="Glavina del Rio T."/>
            <person name="Dalin E."/>
            <person name="Tice H."/>
            <person name="Bruce D."/>
            <person name="Goodwin L."/>
            <person name="Pitluck S."/>
            <person name="Peters L."/>
            <person name="Kyrpides N."/>
            <person name="Mavromatis K."/>
            <person name="Ivanova N."/>
            <person name="Markowitz V."/>
            <person name="Cheng J.-F."/>
            <person name="Hugenholtz P."/>
            <person name="Woyke T."/>
            <person name="Wu D."/>
            <person name="Gronow S."/>
            <person name="Wellnitz S."/>
            <person name="Brambilla E."/>
            <person name="Klenk H.-P."/>
            <person name="Eisen J.A."/>
        </authorList>
    </citation>
    <scope>NUCLEOTIDE SEQUENCE [LARGE SCALE GENOMIC DNA]</scope>
    <source>
        <strain evidence="9 10">DSM 2985</strain>
    </source>
</reference>
<dbReference type="EC" id="3.5.1.44" evidence="3"/>
<comment type="catalytic activity">
    <reaction evidence="2 3">
        <text>[protein]-L-glutamate 5-O-methyl ester + H2O = L-glutamyl-[protein] + methanol + H(+)</text>
        <dbReference type="Rhea" id="RHEA:23236"/>
        <dbReference type="Rhea" id="RHEA-COMP:10208"/>
        <dbReference type="Rhea" id="RHEA-COMP:10311"/>
        <dbReference type="ChEBI" id="CHEBI:15377"/>
        <dbReference type="ChEBI" id="CHEBI:15378"/>
        <dbReference type="ChEBI" id="CHEBI:17790"/>
        <dbReference type="ChEBI" id="CHEBI:29973"/>
        <dbReference type="ChEBI" id="CHEBI:82795"/>
        <dbReference type="EC" id="3.1.1.61"/>
    </reaction>
</comment>
<evidence type="ECO:0000256" key="5">
    <source>
        <dbReference type="PROSITE-ProRule" id="PRU00169"/>
    </source>
</evidence>
<comment type="domain">
    <text evidence="3">Contains a C-terminal catalytic domain, and an N-terminal region which modulates catalytic activity.</text>
</comment>
<dbReference type="AlphaFoldDB" id="H7EHH9"/>
<dbReference type="EMBL" id="AGRW01000028">
    <property type="protein sequence ID" value="EIC02925.1"/>
    <property type="molecule type" value="Genomic_DNA"/>
</dbReference>
<comment type="catalytic activity">
    <reaction evidence="3">
        <text>L-glutaminyl-[protein] + H2O = L-glutamyl-[protein] + NH4(+)</text>
        <dbReference type="Rhea" id="RHEA:16441"/>
        <dbReference type="Rhea" id="RHEA-COMP:10207"/>
        <dbReference type="Rhea" id="RHEA-COMP:10208"/>
        <dbReference type="ChEBI" id="CHEBI:15377"/>
        <dbReference type="ChEBI" id="CHEBI:28938"/>
        <dbReference type="ChEBI" id="CHEBI:29973"/>
        <dbReference type="ChEBI" id="CHEBI:30011"/>
        <dbReference type="EC" id="3.5.1.44"/>
    </reaction>
</comment>
<dbReference type="InterPro" id="IPR001789">
    <property type="entry name" value="Sig_transdc_resp-reg_receiver"/>
</dbReference>
<comment type="caution">
    <text evidence="9">The sequence shown here is derived from an EMBL/GenBank/DDBJ whole genome shotgun (WGS) entry which is preliminary data.</text>
</comment>
<dbReference type="NCBIfam" id="NF001965">
    <property type="entry name" value="PRK00742.1"/>
    <property type="match status" value="1"/>
</dbReference>
<dbReference type="PANTHER" id="PTHR42872:SF3">
    <property type="entry name" value="PROTEIN-GLUTAMATE METHYLESTERASE_PROTEIN-GLUTAMINE GLUTAMINASE 1"/>
    <property type="match status" value="1"/>
</dbReference>
<dbReference type="InterPro" id="IPR000673">
    <property type="entry name" value="Sig_transdc_resp-reg_Me-estase"/>
</dbReference>
<dbReference type="eggNOG" id="COG2201">
    <property type="taxonomic scope" value="Bacteria"/>
</dbReference>
<dbReference type="OrthoDB" id="9793421at2"/>
<dbReference type="Gene3D" id="3.40.50.2300">
    <property type="match status" value="1"/>
</dbReference>
<dbReference type="PATRIC" id="fig|907348.3.peg.245"/>
<keyword evidence="10" id="KW-1185">Reference proteome</keyword>
<dbReference type="GO" id="GO:0000156">
    <property type="term" value="F:phosphorelay response regulator activity"/>
    <property type="evidence" value="ECO:0007669"/>
    <property type="project" value="InterPro"/>
</dbReference>
<evidence type="ECO:0000256" key="6">
    <source>
        <dbReference type="SAM" id="MobiDB-lite"/>
    </source>
</evidence>
<dbReference type="Gene3D" id="3.40.50.180">
    <property type="entry name" value="Methylesterase CheB, C-terminal domain"/>
    <property type="match status" value="1"/>
</dbReference>
<feature type="active site" evidence="3 4">
    <location>
        <position position="341"/>
    </location>
</feature>
<dbReference type="SUPFAM" id="SSF52738">
    <property type="entry name" value="Methylesterase CheB, C-terminal domain"/>
    <property type="match status" value="1"/>
</dbReference>
<dbReference type="SUPFAM" id="SSF52172">
    <property type="entry name" value="CheY-like"/>
    <property type="match status" value="1"/>
</dbReference>
<dbReference type="PROSITE" id="PS50122">
    <property type="entry name" value="CHEB"/>
    <property type="match status" value="1"/>
</dbReference>
<keyword evidence="3 5" id="KW-0597">Phosphoprotein</keyword>
<evidence type="ECO:0000259" key="7">
    <source>
        <dbReference type="PROSITE" id="PS50110"/>
    </source>
</evidence>
<dbReference type="HAMAP" id="MF_00099">
    <property type="entry name" value="CheB_chemtxs"/>
    <property type="match status" value="1"/>
</dbReference>
<dbReference type="CDD" id="cd17541">
    <property type="entry name" value="REC_CheB-like"/>
    <property type="match status" value="1"/>
</dbReference>
<feature type="active site" evidence="3 4">
    <location>
        <position position="217"/>
    </location>
</feature>
<accession>H7EHH9</accession>
<feature type="compositionally biased region" description="Basic and acidic residues" evidence="6">
    <location>
        <begin position="178"/>
        <end position="187"/>
    </location>
</feature>
<feature type="modified residue" description="4-aspartylphosphate" evidence="3 5">
    <location>
        <position position="56"/>
    </location>
</feature>
<evidence type="ECO:0000256" key="2">
    <source>
        <dbReference type="ARBA" id="ARBA00048267"/>
    </source>
</evidence>
<evidence type="ECO:0000259" key="8">
    <source>
        <dbReference type="PROSITE" id="PS50122"/>
    </source>
</evidence>
<comment type="similarity">
    <text evidence="3">Belongs to the CheB family.</text>
</comment>
<proteinExistence type="inferred from homology"/>
<protein>
    <recommendedName>
        <fullName evidence="3">Protein-glutamate methylesterase/protein-glutamine glutaminase</fullName>
        <ecNumber evidence="3">3.1.1.61</ecNumber>
        <ecNumber evidence="3">3.5.1.44</ecNumber>
    </recommendedName>
</protein>
<organism evidence="9 10">
    <name type="scientific">Treponema saccharophilum DSM 2985</name>
    <dbReference type="NCBI Taxonomy" id="907348"/>
    <lineage>
        <taxon>Bacteria</taxon>
        <taxon>Pseudomonadati</taxon>
        <taxon>Spirochaetota</taxon>
        <taxon>Spirochaetia</taxon>
        <taxon>Spirochaetales</taxon>
        <taxon>Treponemataceae</taxon>
        <taxon>Treponema</taxon>
    </lineage>
</organism>
<feature type="domain" description="Response regulatory" evidence="7">
    <location>
        <begin position="5"/>
        <end position="123"/>
    </location>
</feature>
<comment type="function">
    <text evidence="3">Involved in chemotaxis. Part of a chemotaxis signal transduction system that modulates chemotaxis in response to various stimuli. Catalyzes the demethylation of specific methylglutamate residues introduced into the chemoreceptors (methyl-accepting chemotaxis proteins or MCP) by CheR. Also mediates the irreversible deamidation of specific glutamine residues to glutamic acid.</text>
</comment>
<evidence type="ECO:0000313" key="10">
    <source>
        <dbReference type="Proteomes" id="UP000003571"/>
    </source>
</evidence>
<gene>
    <name evidence="3" type="primary">cheB</name>
    <name evidence="9" type="ORF">TresaDRAFT_2578</name>
</gene>
<dbReference type="SMART" id="SM00448">
    <property type="entry name" value="REC"/>
    <property type="match status" value="1"/>
</dbReference>
<dbReference type="Pfam" id="PF01339">
    <property type="entry name" value="CheB_methylest"/>
    <property type="match status" value="1"/>
</dbReference>
<comment type="subcellular location">
    <subcellularLocation>
        <location evidence="3">Cytoplasm</location>
    </subcellularLocation>
</comment>
<name>H7EHH9_9SPIR</name>
<feature type="region of interest" description="Disordered" evidence="6">
    <location>
        <begin position="178"/>
        <end position="199"/>
    </location>
</feature>
<dbReference type="InterPro" id="IPR035909">
    <property type="entry name" value="CheB_C"/>
</dbReference>
<feature type="active site" evidence="3 4">
    <location>
        <position position="244"/>
    </location>
</feature>